<dbReference type="Pfam" id="PF03742">
    <property type="entry name" value="PetN"/>
    <property type="match status" value="1"/>
</dbReference>
<feature type="transmembrane region" description="Helical" evidence="11">
    <location>
        <begin position="7"/>
        <end position="27"/>
    </location>
</feature>
<organism evidence="12">
    <name type="scientific">Cyanidium sp. THAL103</name>
    <dbReference type="NCBI Taxonomy" id="3027999"/>
    <lineage>
        <taxon>Eukaryota</taxon>
        <taxon>Rhodophyta</taxon>
        <taxon>Bangiophyceae</taxon>
        <taxon>Cyanidiales</taxon>
        <taxon>Cyanidiaceae</taxon>
        <taxon>Cyanidium</taxon>
    </lineage>
</organism>
<evidence type="ECO:0000256" key="4">
    <source>
        <dbReference type="ARBA" id="ARBA00022448"/>
    </source>
</evidence>
<proteinExistence type="inferred from homology"/>
<dbReference type="InterPro" id="IPR005497">
    <property type="entry name" value="Cytochrome_b6-f_cplx_su8"/>
</dbReference>
<keyword evidence="10" id="KW-0602">Photosynthesis</keyword>
<name>A0A9Y1I404_9RHOD</name>
<comment type="function">
    <text evidence="1 10">Component of the cytochrome b6-f complex, which mediates electron transfer between photosystem II (PSII) and photosystem I (PSI), cyclic electron flow around PSI, and state transitions.</text>
</comment>
<dbReference type="AlphaFoldDB" id="A0A9Y1I404"/>
<dbReference type="EMBL" id="OP616817">
    <property type="protein sequence ID" value="WDA99939.1"/>
    <property type="molecule type" value="Genomic_DNA"/>
</dbReference>
<evidence type="ECO:0000256" key="6">
    <source>
        <dbReference type="ARBA" id="ARBA00022982"/>
    </source>
</evidence>
<accession>A0A9Y1I404</accession>
<keyword evidence="4 10" id="KW-0813">Transport</keyword>
<dbReference type="GO" id="GO:0017004">
    <property type="term" value="P:cytochrome complex assembly"/>
    <property type="evidence" value="ECO:0007669"/>
    <property type="project" value="UniProtKB-UniRule"/>
</dbReference>
<comment type="subunit">
    <text evidence="9 10">The 4 large subunits of the cytochrome b6-f complex are cytochrome b6, subunit IV (17 kDa polypeptide, PetD), cytochrome f and the Rieske protein, while the 4 small subunits are PetG, PetL, PetM and PetN. The complex functions as a dimer.</text>
</comment>
<evidence type="ECO:0000256" key="11">
    <source>
        <dbReference type="SAM" id="Phobius"/>
    </source>
</evidence>
<dbReference type="SUPFAM" id="SSF103451">
    <property type="entry name" value="PetN subunit of the cytochrome b6f complex"/>
    <property type="match status" value="1"/>
</dbReference>
<keyword evidence="6 10" id="KW-0249">Electron transport</keyword>
<evidence type="ECO:0000256" key="8">
    <source>
        <dbReference type="ARBA" id="ARBA00023136"/>
    </source>
</evidence>
<dbReference type="GO" id="GO:0015979">
    <property type="term" value="P:photosynthesis"/>
    <property type="evidence" value="ECO:0007669"/>
    <property type="project" value="UniProtKB-KW"/>
</dbReference>
<keyword evidence="5 10" id="KW-0812">Transmembrane</keyword>
<gene>
    <name evidence="10 12" type="primary">petN</name>
    <name evidence="12" type="ORF">CspTHAL103_015</name>
</gene>
<dbReference type="GO" id="GO:0009055">
    <property type="term" value="F:electron transfer activity"/>
    <property type="evidence" value="ECO:0007669"/>
    <property type="project" value="UniProtKB-UniRule"/>
</dbReference>
<sequence length="31" mass="3550">MFMDINNLAWACLMTNFSISLALVVWARNGF</sequence>
<protein>
    <recommendedName>
        <fullName evidence="10">Cytochrome b6-f complex subunit 8</fullName>
    </recommendedName>
    <alternativeName>
        <fullName evidence="10">Cytochrome b6-f complex subunit PetN</fullName>
    </alternativeName>
    <alternativeName>
        <fullName evidence="10">Cytochrome b6-f complex subunit VIII</fullName>
    </alternativeName>
</protein>
<evidence type="ECO:0000256" key="10">
    <source>
        <dbReference type="HAMAP-Rule" id="MF_00395"/>
    </source>
</evidence>
<evidence type="ECO:0000256" key="9">
    <source>
        <dbReference type="ARBA" id="ARBA00025834"/>
    </source>
</evidence>
<dbReference type="GO" id="GO:0042651">
    <property type="term" value="C:thylakoid membrane"/>
    <property type="evidence" value="ECO:0007669"/>
    <property type="project" value="UniProtKB-UniRule"/>
</dbReference>
<keyword evidence="12" id="KW-0934">Plastid</keyword>
<evidence type="ECO:0000313" key="12">
    <source>
        <dbReference type="EMBL" id="WDA99939.1"/>
    </source>
</evidence>
<comment type="similarity">
    <text evidence="3 10">Belongs to the PetN family.</text>
</comment>
<dbReference type="HAMAP" id="MF_00395">
    <property type="entry name" value="Cytb6_f_PetN"/>
    <property type="match status" value="1"/>
</dbReference>
<keyword evidence="8 10" id="KW-0472">Membrane</keyword>
<evidence type="ECO:0000256" key="3">
    <source>
        <dbReference type="ARBA" id="ARBA00010969"/>
    </source>
</evidence>
<evidence type="ECO:0000256" key="2">
    <source>
        <dbReference type="ARBA" id="ARBA00004167"/>
    </source>
</evidence>
<keyword evidence="10" id="KW-0793">Thylakoid</keyword>
<keyword evidence="7 10" id="KW-1133">Transmembrane helix</keyword>
<comment type="subcellular location">
    <subcellularLocation>
        <location evidence="10">Cellular thylakoid membrane</location>
        <topology evidence="10">Single-pass membrane protein</topology>
    </subcellularLocation>
    <subcellularLocation>
        <location evidence="2">Membrane</location>
        <topology evidence="2">Single-pass membrane protein</topology>
    </subcellularLocation>
</comment>
<evidence type="ECO:0000256" key="7">
    <source>
        <dbReference type="ARBA" id="ARBA00022989"/>
    </source>
</evidence>
<evidence type="ECO:0000256" key="5">
    <source>
        <dbReference type="ARBA" id="ARBA00022692"/>
    </source>
</evidence>
<reference evidence="12" key="1">
    <citation type="journal article" date="2023" name="J. Phycol.">
        <title>Revised classification of the Cyanidiophyceae based on plastid genome data with descriptions of the Cavernulicolales ord. nov. and Galdieriales ord. nov. (Rhodophyta).</title>
        <authorList>
            <person name="Park S.I."/>
            <person name="Cho C.H."/>
            <person name="Ciniglia C."/>
            <person name="Huang T.Y."/>
            <person name="Liu S.L."/>
            <person name="Bustamante D.E."/>
            <person name="Calderon M.S."/>
            <person name="Mansilla A."/>
            <person name="McDermott T."/>
            <person name="Andersen R.A."/>
            <person name="Yoon H.S."/>
        </authorList>
    </citation>
    <scope>NUCLEOTIDE SEQUENCE</scope>
</reference>
<dbReference type="InterPro" id="IPR036143">
    <property type="entry name" value="Cytochr_b6-f_cplx_su8_sf"/>
</dbReference>
<dbReference type="GO" id="GO:0009512">
    <property type="term" value="C:cytochrome b6f complex"/>
    <property type="evidence" value="ECO:0007669"/>
    <property type="project" value="InterPro"/>
</dbReference>
<geneLocation type="plastid" evidence="12"/>
<evidence type="ECO:0000256" key="1">
    <source>
        <dbReference type="ARBA" id="ARBA00003068"/>
    </source>
</evidence>